<name>A0ABQ8SFX6_PERAM</name>
<dbReference type="InterPro" id="IPR041426">
    <property type="entry name" value="Mos1_HTH"/>
</dbReference>
<feature type="domain" description="Mos1 transposase HTH" evidence="1">
    <location>
        <begin position="13"/>
        <end position="52"/>
    </location>
</feature>
<comment type="caution">
    <text evidence="2">The sequence shown here is derived from an EMBL/GenBank/DDBJ whole genome shotgun (WGS) entry which is preliminary data.</text>
</comment>
<dbReference type="Pfam" id="PF17906">
    <property type="entry name" value="HTH_48"/>
    <property type="match status" value="1"/>
</dbReference>
<gene>
    <name evidence="2" type="ORF">ANN_15259</name>
</gene>
<reference evidence="2 3" key="1">
    <citation type="journal article" date="2022" name="Allergy">
        <title>Genome assembly and annotation of Periplaneta americana reveal a comprehensive cockroach allergen profile.</title>
        <authorList>
            <person name="Wang L."/>
            <person name="Xiong Q."/>
            <person name="Saelim N."/>
            <person name="Wang L."/>
            <person name="Nong W."/>
            <person name="Wan A.T."/>
            <person name="Shi M."/>
            <person name="Liu X."/>
            <person name="Cao Q."/>
            <person name="Hui J.H.L."/>
            <person name="Sookrung N."/>
            <person name="Leung T.F."/>
            <person name="Tungtrongchitr A."/>
            <person name="Tsui S.K.W."/>
        </authorList>
    </citation>
    <scope>NUCLEOTIDE SEQUENCE [LARGE SCALE GENOMIC DNA]</scope>
    <source>
        <strain evidence="2">PWHHKU_190912</strain>
    </source>
</reference>
<proteinExistence type="predicted"/>
<evidence type="ECO:0000259" key="1">
    <source>
        <dbReference type="Pfam" id="PF17906"/>
    </source>
</evidence>
<dbReference type="Proteomes" id="UP001148838">
    <property type="component" value="Unassembled WGS sequence"/>
</dbReference>
<sequence>MFTKLEQRSWIKIEVTRGRSAQECFQGLREACGDAALPYRTVARWVKAFREGLVGSAVKVMFIVAYDIDGVICTTLYLHGRRTPSLFMIMQRVIPLLLSRTSCVAGNGRFWNILRTHPGGQYGTSTNMDALMVYDAFQTFGKSYGQEKYISTKLNHFNYAMNIINNIFNPSLVRKHKRITAYKTLARPVLMYGSETWTIRKFDEHRITANEMKFLRITAGYRPTRLDKKKNLNILKELNRQRIFVPKRTADRVASSGSYIYYVTWMRKQDRIASSKKMLNNLFLNTAKFRQSLMSLDRVFHKRDSEIVYDDEYDDVMCWRNGKQNAGPRGVVLVSCRRCRMENDVTTPSINANDTEKAAVEPLTWHNLCLAALLCILIAVTVSAYTNWLRSEASGSIRPGSDVKNILGETFHASQLYAKDIYRRAMIMPSTALGNLSQIIKYGYLLYIKDVYKDVPTTIKQLESSTLEMYSGLRLVEHLYQSLCEAKPHPSLEPVKPKFGTVLKKNSGFSAICEIRDILSVNGEPSDDTYTAHIFVSHHSCLAMWNAHFLSSKCF</sequence>
<keyword evidence="3" id="KW-1185">Reference proteome</keyword>
<evidence type="ECO:0000313" key="3">
    <source>
        <dbReference type="Proteomes" id="UP001148838"/>
    </source>
</evidence>
<organism evidence="2 3">
    <name type="scientific">Periplaneta americana</name>
    <name type="common">American cockroach</name>
    <name type="synonym">Blatta americana</name>
    <dbReference type="NCBI Taxonomy" id="6978"/>
    <lineage>
        <taxon>Eukaryota</taxon>
        <taxon>Metazoa</taxon>
        <taxon>Ecdysozoa</taxon>
        <taxon>Arthropoda</taxon>
        <taxon>Hexapoda</taxon>
        <taxon>Insecta</taxon>
        <taxon>Pterygota</taxon>
        <taxon>Neoptera</taxon>
        <taxon>Polyneoptera</taxon>
        <taxon>Dictyoptera</taxon>
        <taxon>Blattodea</taxon>
        <taxon>Blattoidea</taxon>
        <taxon>Blattidae</taxon>
        <taxon>Blattinae</taxon>
        <taxon>Periplaneta</taxon>
    </lineage>
</organism>
<accession>A0ABQ8SFX6</accession>
<dbReference type="EMBL" id="JAJSOF020000027">
    <property type="protein sequence ID" value="KAJ4433002.1"/>
    <property type="molecule type" value="Genomic_DNA"/>
</dbReference>
<protein>
    <recommendedName>
        <fullName evidence="1">Mos1 transposase HTH domain-containing protein</fullName>
    </recommendedName>
</protein>
<evidence type="ECO:0000313" key="2">
    <source>
        <dbReference type="EMBL" id="KAJ4433002.1"/>
    </source>
</evidence>
<dbReference type="Gene3D" id="1.10.10.1450">
    <property type="match status" value="1"/>
</dbReference>